<dbReference type="InterPro" id="IPR036249">
    <property type="entry name" value="Thioredoxin-like_sf"/>
</dbReference>
<dbReference type="GO" id="GO:0016972">
    <property type="term" value="F:thiol oxidase activity"/>
    <property type="evidence" value="ECO:0007669"/>
    <property type="project" value="UniProtKB-EC"/>
</dbReference>
<feature type="compositionally biased region" description="Basic residues" evidence="8">
    <location>
        <begin position="686"/>
        <end position="700"/>
    </location>
</feature>
<dbReference type="InterPro" id="IPR036774">
    <property type="entry name" value="ERV/ALR_sulphydryl_oxid_sf"/>
</dbReference>
<keyword evidence="3" id="KW-0732">Signal</keyword>
<dbReference type="EC" id="1.8.3.2" evidence="7"/>
<comment type="caution">
    <text evidence="10">The sequence shown here is derived from an EMBL/GenBank/DDBJ whole genome shotgun (WGS) entry which is preliminary data.</text>
</comment>
<dbReference type="CDD" id="cd02961">
    <property type="entry name" value="PDI_a_family"/>
    <property type="match status" value="1"/>
</dbReference>
<dbReference type="Proteomes" id="UP001516023">
    <property type="component" value="Unassembled WGS sequence"/>
</dbReference>
<organism evidence="10 11">
    <name type="scientific">Cyclotella cryptica</name>
    <dbReference type="NCBI Taxonomy" id="29204"/>
    <lineage>
        <taxon>Eukaryota</taxon>
        <taxon>Sar</taxon>
        <taxon>Stramenopiles</taxon>
        <taxon>Ochrophyta</taxon>
        <taxon>Bacillariophyta</taxon>
        <taxon>Coscinodiscophyceae</taxon>
        <taxon>Thalassiosirophycidae</taxon>
        <taxon>Stephanodiscales</taxon>
        <taxon>Stephanodiscaceae</taxon>
        <taxon>Cyclotella</taxon>
    </lineage>
</organism>
<feature type="domain" description="ERV/ALR sulfhydryl oxidase" evidence="9">
    <location>
        <begin position="401"/>
        <end position="539"/>
    </location>
</feature>
<protein>
    <recommendedName>
        <fullName evidence="7">Sulfhydryl oxidase</fullName>
        <ecNumber evidence="7">1.8.3.2</ecNumber>
    </recommendedName>
</protein>
<evidence type="ECO:0000256" key="2">
    <source>
        <dbReference type="ARBA" id="ARBA00022630"/>
    </source>
</evidence>
<evidence type="ECO:0000256" key="6">
    <source>
        <dbReference type="ARBA" id="ARBA00023157"/>
    </source>
</evidence>
<dbReference type="SUPFAM" id="SSF52833">
    <property type="entry name" value="Thioredoxin-like"/>
    <property type="match status" value="1"/>
</dbReference>
<keyword evidence="5 7" id="KW-0560">Oxidoreductase</keyword>
<keyword evidence="7" id="KW-0812">Transmembrane</keyword>
<keyword evidence="11" id="KW-1185">Reference proteome</keyword>
<feature type="compositionally biased region" description="Polar residues" evidence="8">
    <location>
        <begin position="81"/>
        <end position="93"/>
    </location>
</feature>
<dbReference type="InterPro" id="IPR039798">
    <property type="entry name" value="Sulfhydryl_oxidase"/>
</dbReference>
<feature type="region of interest" description="Disordered" evidence="8">
    <location>
        <begin position="686"/>
        <end position="722"/>
    </location>
</feature>
<reference evidence="10 11" key="1">
    <citation type="journal article" date="2020" name="G3 (Bethesda)">
        <title>Improved Reference Genome for Cyclotella cryptica CCMP332, a Model for Cell Wall Morphogenesis, Salinity Adaptation, and Lipid Production in Diatoms (Bacillariophyta).</title>
        <authorList>
            <person name="Roberts W.R."/>
            <person name="Downey K.M."/>
            <person name="Ruck E.C."/>
            <person name="Traller J.C."/>
            <person name="Alverson A.J."/>
        </authorList>
    </citation>
    <scope>NUCLEOTIDE SEQUENCE [LARGE SCALE GENOMIC DNA]</scope>
    <source>
        <strain evidence="10 11">CCMP332</strain>
    </source>
</reference>
<evidence type="ECO:0000313" key="10">
    <source>
        <dbReference type="EMBL" id="KAL3774707.1"/>
    </source>
</evidence>
<sequence length="729" mass="83886">MAPRARMISEEKEAALRIQQQRFEQQLFPGALWKEKEQLHLQPKRDAIKGRGELEQQTRFNLEQQVKAYRDQNENQNIYAASSSHINSSVEGSTTKRKKTRNEDKTPFLYDNKQSHPIIEYKPSREEIDSGSITPSFVLEVTWPRIVEFYHPSSPHCISFQSSYVALARGIKRRSSRLPVEFHALNCGRYREVCDFFHVKTVPLMIGLKSGMIEGTEITLSDDLGDEELVQYVANVLGVSLDVVGGNAADAYAKPVESDTSNQIHSQERDGATTADSVNFLNRAKGYHEEATISKETSFVQLSEQVFHDAMSSFVVTLTSSLYSHLPHGSALPPDRSMALREFIDLIRWAFPPETQVHELAQKLADEFFAISISEAGLLKSVREHTNIDEVMTWSPRCSRSIPDNFQDGYACGLWSLLHILSLGVAERHSAVVGDVDRLSPSYAGHVIRSFIDIFFIHCETCRKLWVTLYDEACCELHNADHSTANKVKEDASNDETDWRQLAFWIWEIHNEISVQAKHSAGKGYYNKYSHTASSDLLWPSLHDCPTCWQTTNSGNGQLADMNLYDRDAVYGILKDTYWIKGVHNNRHILLDKWTKTKRSLSLQHLRDRMDSHRGLTLNAFLLMACLFWLLYARYRDQTRRLCYLFGYQGHRRKKRMQALHHHDRNIIGHKNVKYNYVHESSPKLSYRRIKQSKESRKHRSSLELQHTIKRSNGRNDGDQGYGLHHYQL</sequence>
<comment type="catalytic activity">
    <reaction evidence="7">
        <text>2 R'C(R)SH + O2 = R'C(R)S-S(R)CR' + H2O2</text>
        <dbReference type="Rhea" id="RHEA:17357"/>
        <dbReference type="ChEBI" id="CHEBI:15379"/>
        <dbReference type="ChEBI" id="CHEBI:16240"/>
        <dbReference type="ChEBI" id="CHEBI:16520"/>
        <dbReference type="ChEBI" id="CHEBI:17412"/>
        <dbReference type="EC" id="1.8.3.2"/>
    </reaction>
</comment>
<evidence type="ECO:0000256" key="4">
    <source>
        <dbReference type="ARBA" id="ARBA00022827"/>
    </source>
</evidence>
<keyword evidence="7" id="KW-1133">Transmembrane helix</keyword>
<keyword evidence="6" id="KW-1015">Disulfide bond</keyword>
<dbReference type="InterPro" id="IPR017905">
    <property type="entry name" value="ERV/ALR_sulphydryl_oxidase"/>
</dbReference>
<evidence type="ECO:0000256" key="3">
    <source>
        <dbReference type="ARBA" id="ARBA00022729"/>
    </source>
</evidence>
<dbReference type="AlphaFoldDB" id="A0ABD3NFF9"/>
<evidence type="ECO:0000256" key="8">
    <source>
        <dbReference type="SAM" id="MobiDB-lite"/>
    </source>
</evidence>
<keyword evidence="2 7" id="KW-0285">Flavoprotein</keyword>
<keyword evidence="4 7" id="KW-0274">FAD</keyword>
<keyword evidence="7" id="KW-0472">Membrane</keyword>
<dbReference type="Gene3D" id="3.40.30.10">
    <property type="entry name" value="Glutaredoxin"/>
    <property type="match status" value="1"/>
</dbReference>
<comment type="cofactor">
    <cofactor evidence="1 7">
        <name>FAD</name>
        <dbReference type="ChEBI" id="CHEBI:57692"/>
    </cofactor>
</comment>
<evidence type="ECO:0000256" key="5">
    <source>
        <dbReference type="ARBA" id="ARBA00023002"/>
    </source>
</evidence>
<dbReference type="Gene3D" id="1.20.120.310">
    <property type="entry name" value="ERV/ALR sulfhydryl oxidase domain"/>
    <property type="match status" value="1"/>
</dbReference>
<evidence type="ECO:0000313" key="11">
    <source>
        <dbReference type="Proteomes" id="UP001516023"/>
    </source>
</evidence>
<dbReference type="PANTHER" id="PTHR22897:SF8">
    <property type="entry name" value="SULFHYDRYL OXIDASE"/>
    <property type="match status" value="1"/>
</dbReference>
<name>A0ABD3NFF9_9STRA</name>
<evidence type="ECO:0000259" key="9">
    <source>
        <dbReference type="PROSITE" id="PS51324"/>
    </source>
</evidence>
<gene>
    <name evidence="10" type="ORF">HJC23_002007</name>
</gene>
<feature type="region of interest" description="Disordered" evidence="8">
    <location>
        <begin position="81"/>
        <end position="109"/>
    </location>
</feature>
<accession>A0ABD3NFF9</accession>
<dbReference type="EMBL" id="JABMIG020000580">
    <property type="protein sequence ID" value="KAL3774707.1"/>
    <property type="molecule type" value="Genomic_DNA"/>
</dbReference>
<feature type="transmembrane region" description="Helical" evidence="7">
    <location>
        <begin position="615"/>
        <end position="632"/>
    </location>
</feature>
<dbReference type="PROSITE" id="PS51324">
    <property type="entry name" value="ERV_ALR"/>
    <property type="match status" value="1"/>
</dbReference>
<evidence type="ECO:0000256" key="7">
    <source>
        <dbReference type="RuleBase" id="RU371123"/>
    </source>
</evidence>
<evidence type="ECO:0000256" key="1">
    <source>
        <dbReference type="ARBA" id="ARBA00001974"/>
    </source>
</evidence>
<dbReference type="PANTHER" id="PTHR22897">
    <property type="entry name" value="QUIESCIN Q6-RELATED SULFHYDRYL OXIDASE"/>
    <property type="match status" value="1"/>
</dbReference>
<proteinExistence type="predicted"/>